<dbReference type="InterPro" id="IPR003772">
    <property type="entry name" value="YceD"/>
</dbReference>
<comment type="caution">
    <text evidence="2">The sequence shown here is derived from an EMBL/GenBank/DDBJ whole genome shotgun (WGS) entry which is preliminary data.</text>
</comment>
<dbReference type="AlphaFoldDB" id="A0A367W4G7"/>
<dbReference type="Pfam" id="PF02620">
    <property type="entry name" value="YceD"/>
    <property type="match status" value="1"/>
</dbReference>
<feature type="compositionally biased region" description="Basic and acidic residues" evidence="1">
    <location>
        <begin position="165"/>
        <end position="176"/>
    </location>
</feature>
<evidence type="ECO:0008006" key="4">
    <source>
        <dbReference type="Google" id="ProtNLM"/>
    </source>
</evidence>
<dbReference type="OrthoDB" id="8443793at2"/>
<gene>
    <name evidence="2" type="ORF">TH19_13560</name>
</gene>
<protein>
    <recommendedName>
        <fullName evidence="4">DUF177 domain-containing protein</fullName>
    </recommendedName>
</protein>
<dbReference type="RefSeq" id="WP_114102816.1">
    <property type="nucleotide sequence ID" value="NZ_JPWF01000008.1"/>
</dbReference>
<dbReference type="EMBL" id="JPWF01000008">
    <property type="protein sequence ID" value="RCK36293.1"/>
    <property type="molecule type" value="Genomic_DNA"/>
</dbReference>
<evidence type="ECO:0000313" key="2">
    <source>
        <dbReference type="EMBL" id="RCK36293.1"/>
    </source>
</evidence>
<name>A0A367W4G7_9PROT</name>
<reference evidence="2 3" key="1">
    <citation type="submission" date="2014-07" db="EMBL/GenBank/DDBJ databases">
        <title>Draft genome sequence of Thalassospira profundimaris 35.</title>
        <authorList>
            <person name="Lai Q."/>
            <person name="Shao Z."/>
        </authorList>
    </citation>
    <scope>NUCLEOTIDE SEQUENCE [LARGE SCALE GENOMIC DNA]</scope>
    <source>
        <strain evidence="2 3">35</strain>
    </source>
</reference>
<organism evidence="2 3">
    <name type="scientific">Thalassospira profundimaris</name>
    <dbReference type="NCBI Taxonomy" id="502049"/>
    <lineage>
        <taxon>Bacteria</taxon>
        <taxon>Pseudomonadati</taxon>
        <taxon>Pseudomonadota</taxon>
        <taxon>Alphaproteobacteria</taxon>
        <taxon>Rhodospirillales</taxon>
        <taxon>Thalassospiraceae</taxon>
        <taxon>Thalassospira</taxon>
    </lineage>
</organism>
<sequence length="193" mass="21068">MSDTFTPEFSRIVKTDEQVSAKEKLVIEATESERAALAKRFELVSIDSLTAELTISTASNGEVTVRGPMNAEIVQNCVATLEPVPEVVEDTVEVLFSPHVSEDDLPSSPDDLEDLSEEELMALLDQPEPLVDGKIDLGEVVAQFLAVAMNPYPRKDGAELSAAVKTEEEAAEEKRPNPFAQLAGLKEQLEKKK</sequence>
<accession>A0A367W4G7</accession>
<evidence type="ECO:0000313" key="3">
    <source>
        <dbReference type="Proteomes" id="UP000253226"/>
    </source>
</evidence>
<dbReference type="Proteomes" id="UP000253226">
    <property type="component" value="Unassembled WGS sequence"/>
</dbReference>
<proteinExistence type="predicted"/>
<feature type="region of interest" description="Disordered" evidence="1">
    <location>
        <begin position="160"/>
        <end position="193"/>
    </location>
</feature>
<evidence type="ECO:0000256" key="1">
    <source>
        <dbReference type="SAM" id="MobiDB-lite"/>
    </source>
</evidence>